<dbReference type="Pfam" id="PF13480">
    <property type="entry name" value="Acetyltransf_6"/>
    <property type="match status" value="1"/>
</dbReference>
<evidence type="ECO:0000313" key="2">
    <source>
        <dbReference type="EMBL" id="MEF3833853.1"/>
    </source>
</evidence>
<keyword evidence="3" id="KW-1185">Reference proteome</keyword>
<dbReference type="SUPFAM" id="SSF55729">
    <property type="entry name" value="Acyl-CoA N-acyltransferases (Nat)"/>
    <property type="match status" value="1"/>
</dbReference>
<name>A0ABU7XT13_9FLAO</name>
<gene>
    <name evidence="2" type="ORF">N1F79_11985</name>
</gene>
<dbReference type="RefSeq" id="WP_303306192.1">
    <property type="nucleotide sequence ID" value="NZ_JAODOP010000004.1"/>
</dbReference>
<accession>A0ABU7XT13</accession>
<sequence length="386" mass="45613">MNKTSHIYYSANSLPKGWNAFVKHDIFLQVDYLKALEEASPDNIQLFYIGVFKEDLLVGVAIIQRVQLYLKDMFRKTQVSCLKEFFQNIISKILKGNILVVGNLTHTGQHALFFDENRMTQSDFFNFIFKGLDTLRIKIKETQGKKIRAVMLKDFFLEDSIHKDKTAFNDHKLHEVFVQPNMIMPTRLNWLKFEDYIADLNKKYRNRYKRAKKKFGAIKCMELDLEAVQANTQKLHHLYLNVSNNAKFNTFILPEKHFYILKQKLNENFRIFGYYLDDKLVGFYTLILNGKNLETYFLGYDKEHQYPNQLYQNMLYDMVKFGIENKFSSVVYARTAMEIKSSVGARPKAMLVYLKHTNKFLNAILKAIFGLMNPTQDWEERHPFKN</sequence>
<organism evidence="2 3">
    <name type="scientific">Flavivirga spongiicola</name>
    <dbReference type="NCBI Taxonomy" id="421621"/>
    <lineage>
        <taxon>Bacteria</taxon>
        <taxon>Pseudomonadati</taxon>
        <taxon>Bacteroidota</taxon>
        <taxon>Flavobacteriia</taxon>
        <taxon>Flavobacteriales</taxon>
        <taxon>Flavobacteriaceae</taxon>
        <taxon>Flavivirga</taxon>
    </lineage>
</organism>
<dbReference type="EMBL" id="JAODOP010000004">
    <property type="protein sequence ID" value="MEF3833853.1"/>
    <property type="molecule type" value="Genomic_DNA"/>
</dbReference>
<protein>
    <submittedName>
        <fullName evidence="2">GNAT family N-acetyltransferase</fullName>
    </submittedName>
</protein>
<proteinExistence type="predicted"/>
<dbReference type="InterPro" id="IPR038740">
    <property type="entry name" value="BioF2-like_GNAT_dom"/>
</dbReference>
<dbReference type="Proteomes" id="UP001337305">
    <property type="component" value="Unassembled WGS sequence"/>
</dbReference>
<feature type="domain" description="BioF2-like acetyltransferase" evidence="1">
    <location>
        <begin position="202"/>
        <end position="336"/>
    </location>
</feature>
<comment type="caution">
    <text evidence="2">The sequence shown here is derived from an EMBL/GenBank/DDBJ whole genome shotgun (WGS) entry which is preliminary data.</text>
</comment>
<dbReference type="Gene3D" id="3.40.630.30">
    <property type="match status" value="1"/>
</dbReference>
<reference evidence="2 3" key="1">
    <citation type="submission" date="2022-09" db="EMBL/GenBank/DDBJ databases">
        <title>Genome sequencing of Flavivirga sp. MEBiC05379.</title>
        <authorList>
            <person name="Oh H.-M."/>
            <person name="Kwon K.K."/>
            <person name="Park M.J."/>
            <person name="Yang S.-H."/>
        </authorList>
    </citation>
    <scope>NUCLEOTIDE SEQUENCE [LARGE SCALE GENOMIC DNA]</scope>
    <source>
        <strain evidence="2 3">MEBiC05379</strain>
    </source>
</reference>
<evidence type="ECO:0000259" key="1">
    <source>
        <dbReference type="Pfam" id="PF13480"/>
    </source>
</evidence>
<evidence type="ECO:0000313" key="3">
    <source>
        <dbReference type="Proteomes" id="UP001337305"/>
    </source>
</evidence>
<dbReference type="InterPro" id="IPR016181">
    <property type="entry name" value="Acyl_CoA_acyltransferase"/>
</dbReference>